<keyword evidence="1 2" id="KW-0694">RNA-binding</keyword>
<dbReference type="GO" id="GO:0000398">
    <property type="term" value="P:mRNA splicing, via spliceosome"/>
    <property type="evidence" value="ECO:0007669"/>
    <property type="project" value="TreeGrafter"/>
</dbReference>
<sequence>MNFNDDTGTRQHGCNVDDDKSTKVYIGNLIDNIGNDKLQREFEKFGQIVKVWIARSPFSRGYAFVDYADPNDAEQAIKEMNGKDIFGGKILVQLSKQDNKKWHPPSSQTKNSDVKYEYEFESASTLNNKRKSRDRSSSRSNDRVSSRYEQSGENLRSSRHPSEQFYGRDTVSSRNRHRDSPRRRSRSHDRHSSRQRNRSPDLSPRRKRSTDRNTSGSSEYSNKRLTVDESMIAQIKESVIKEALPQMYSLLFREILLLNDPIKMQNMLQVLPNPSYVQGNTANQINTLATKLPNPGNFLRTTSPGYNGNQTWGSNPSFQYSGPTPSSNLSVNSVITSSHNLGQQYSMHNTGILSTPSLLNSSSPNTQRNFSSFPQHSTPNSTFLNLKDRQHVPGFSDGKCLTQNQTNYVQYPSKLNEKPYATNNGTTNNQLPKQHLYNTSSQDKHRQLQVKLFQITSSTA</sequence>
<feature type="region of interest" description="Disordered" evidence="3">
    <location>
        <begin position="122"/>
        <end position="222"/>
    </location>
</feature>
<evidence type="ECO:0000256" key="2">
    <source>
        <dbReference type="PROSITE-ProRule" id="PRU00176"/>
    </source>
</evidence>
<dbReference type="GO" id="GO:0005654">
    <property type="term" value="C:nucleoplasm"/>
    <property type="evidence" value="ECO:0007669"/>
    <property type="project" value="TreeGrafter"/>
</dbReference>
<feature type="region of interest" description="Disordered" evidence="3">
    <location>
        <begin position="356"/>
        <end position="383"/>
    </location>
</feature>
<keyword evidence="6" id="KW-1185">Reference proteome</keyword>
<feature type="compositionally biased region" description="Basic and acidic residues" evidence="3">
    <location>
        <begin position="134"/>
        <end position="146"/>
    </location>
</feature>
<dbReference type="GO" id="GO:0061574">
    <property type="term" value="C:ASAP complex"/>
    <property type="evidence" value="ECO:0007669"/>
    <property type="project" value="TreeGrafter"/>
</dbReference>
<dbReference type="Pfam" id="PF00076">
    <property type="entry name" value="RRM_1"/>
    <property type="match status" value="1"/>
</dbReference>
<dbReference type="SMART" id="SM00360">
    <property type="entry name" value="RRM"/>
    <property type="match status" value="1"/>
</dbReference>
<organism evidence="5 6">
    <name type="scientific">Mytilus galloprovincialis</name>
    <name type="common">Mediterranean mussel</name>
    <dbReference type="NCBI Taxonomy" id="29158"/>
    <lineage>
        <taxon>Eukaryota</taxon>
        <taxon>Metazoa</taxon>
        <taxon>Spiralia</taxon>
        <taxon>Lophotrochozoa</taxon>
        <taxon>Mollusca</taxon>
        <taxon>Bivalvia</taxon>
        <taxon>Autobranchia</taxon>
        <taxon>Pteriomorphia</taxon>
        <taxon>Mytilida</taxon>
        <taxon>Mytiloidea</taxon>
        <taxon>Mytilidae</taxon>
        <taxon>Mytilinae</taxon>
        <taxon>Mytilus</taxon>
    </lineage>
</organism>
<dbReference type="AlphaFoldDB" id="A0A8B6D8Z8"/>
<reference evidence="5" key="1">
    <citation type="submission" date="2018-11" db="EMBL/GenBank/DDBJ databases">
        <authorList>
            <person name="Alioto T."/>
            <person name="Alioto T."/>
        </authorList>
    </citation>
    <scope>NUCLEOTIDE SEQUENCE</scope>
</reference>
<dbReference type="Proteomes" id="UP000596742">
    <property type="component" value="Unassembled WGS sequence"/>
</dbReference>
<evidence type="ECO:0000259" key="4">
    <source>
        <dbReference type="PROSITE" id="PS50102"/>
    </source>
</evidence>
<dbReference type="PANTHER" id="PTHR15481">
    <property type="entry name" value="RIBONUCLEIC ACID BINDING PROTEIN S1"/>
    <property type="match status" value="1"/>
</dbReference>
<dbReference type="OrthoDB" id="1099063at2759"/>
<gene>
    <name evidence="5" type="ORF">MGAL_10B045090</name>
</gene>
<dbReference type="PANTHER" id="PTHR15481:SF0">
    <property type="entry name" value="LD23870P-RELATED"/>
    <property type="match status" value="1"/>
</dbReference>
<protein>
    <recommendedName>
        <fullName evidence="4">RRM domain-containing protein</fullName>
    </recommendedName>
</protein>
<dbReference type="GO" id="GO:0005737">
    <property type="term" value="C:cytoplasm"/>
    <property type="evidence" value="ECO:0007669"/>
    <property type="project" value="TreeGrafter"/>
</dbReference>
<feature type="compositionally biased region" description="Low complexity" evidence="3">
    <location>
        <begin position="356"/>
        <end position="366"/>
    </location>
</feature>
<dbReference type="GO" id="GO:0003723">
    <property type="term" value="F:RNA binding"/>
    <property type="evidence" value="ECO:0007669"/>
    <property type="project" value="UniProtKB-UniRule"/>
</dbReference>
<feature type="compositionally biased region" description="Polar residues" evidence="3">
    <location>
        <begin position="367"/>
        <end position="383"/>
    </location>
</feature>
<dbReference type="InterPro" id="IPR012677">
    <property type="entry name" value="Nucleotide-bd_a/b_plait_sf"/>
</dbReference>
<dbReference type="SUPFAM" id="SSF54928">
    <property type="entry name" value="RNA-binding domain, RBD"/>
    <property type="match status" value="1"/>
</dbReference>
<accession>A0A8B6D8Z8</accession>
<dbReference type="InterPro" id="IPR035979">
    <property type="entry name" value="RBD_domain_sf"/>
</dbReference>
<dbReference type="InterPro" id="IPR000504">
    <property type="entry name" value="RRM_dom"/>
</dbReference>
<evidence type="ECO:0000256" key="3">
    <source>
        <dbReference type="SAM" id="MobiDB-lite"/>
    </source>
</evidence>
<feature type="domain" description="RRM" evidence="4">
    <location>
        <begin position="22"/>
        <end position="97"/>
    </location>
</feature>
<dbReference type="PROSITE" id="PS50102">
    <property type="entry name" value="RRM"/>
    <property type="match status" value="1"/>
</dbReference>
<comment type="caution">
    <text evidence="5">The sequence shown here is derived from an EMBL/GenBank/DDBJ whole genome shotgun (WGS) entry which is preliminary data.</text>
</comment>
<evidence type="ECO:0000313" key="6">
    <source>
        <dbReference type="Proteomes" id="UP000596742"/>
    </source>
</evidence>
<evidence type="ECO:0000256" key="1">
    <source>
        <dbReference type="ARBA" id="ARBA00022884"/>
    </source>
</evidence>
<proteinExistence type="predicted"/>
<name>A0A8B6D8Z8_MYTGA</name>
<evidence type="ECO:0000313" key="5">
    <source>
        <dbReference type="EMBL" id="VDI15300.1"/>
    </source>
</evidence>
<dbReference type="EMBL" id="UYJE01002962">
    <property type="protein sequence ID" value="VDI15300.1"/>
    <property type="molecule type" value="Genomic_DNA"/>
</dbReference>
<dbReference type="Gene3D" id="3.30.70.330">
    <property type="match status" value="1"/>
</dbReference>
<feature type="compositionally biased region" description="Basic residues" evidence="3">
    <location>
        <begin position="174"/>
        <end position="197"/>
    </location>
</feature>